<proteinExistence type="predicted"/>
<keyword evidence="2" id="KW-1185">Reference proteome</keyword>
<dbReference type="SUPFAM" id="SSF55961">
    <property type="entry name" value="Bet v1-like"/>
    <property type="match status" value="1"/>
</dbReference>
<dbReference type="InterPro" id="IPR023393">
    <property type="entry name" value="START-like_dom_sf"/>
</dbReference>
<gene>
    <name evidence="1" type="ORF">EV187_3184</name>
</gene>
<dbReference type="InterPro" id="IPR019587">
    <property type="entry name" value="Polyketide_cyclase/dehydratase"/>
</dbReference>
<reference evidence="1 2" key="1">
    <citation type="submission" date="2019-02" db="EMBL/GenBank/DDBJ databases">
        <title>Genomic Encyclopedia of Type Strains, Phase IV (KMG-IV): sequencing the most valuable type-strain genomes for metagenomic binning, comparative biology and taxonomic classification.</title>
        <authorList>
            <person name="Goeker M."/>
        </authorList>
    </citation>
    <scope>NUCLEOTIDE SEQUENCE [LARGE SCALE GENOMIC DNA]</scope>
    <source>
        <strain evidence="1 2">DSM 43045</strain>
    </source>
</reference>
<dbReference type="AlphaFoldDB" id="A0A4Q7M9Z8"/>
<evidence type="ECO:0000313" key="1">
    <source>
        <dbReference type="EMBL" id="RZS64796.1"/>
    </source>
</evidence>
<comment type="caution">
    <text evidence="1">The sequence shown here is derived from an EMBL/GenBank/DDBJ whole genome shotgun (WGS) entry which is preliminary data.</text>
</comment>
<dbReference type="Gene3D" id="3.30.530.20">
    <property type="match status" value="1"/>
</dbReference>
<sequence length="145" mass="15532">MKAAFTDEQAIDVAPDVAWSRLTDWTEATHWMPGVESMRADGPISRGTELRFVARGKERTSTITAVEPGRSLTLRSTVGGVTADYTYTMRPGATGGGTLVRLEALVGTRGIMTLLAPVIRGAIAREDGVQLARLKAWVEATASVE</sequence>
<accession>A0A4Q7M9Z8</accession>
<dbReference type="Pfam" id="PF10604">
    <property type="entry name" value="Polyketide_cyc2"/>
    <property type="match status" value="1"/>
</dbReference>
<dbReference type="EMBL" id="SGWY01000003">
    <property type="protein sequence ID" value="RZS64796.1"/>
    <property type="molecule type" value="Genomic_DNA"/>
</dbReference>
<name>A0A4Q7M9Z8_9MICO</name>
<dbReference type="OrthoDB" id="4827024at2"/>
<dbReference type="RefSeq" id="WP_130353983.1">
    <property type="nucleotide sequence ID" value="NZ_SGWY01000003.1"/>
</dbReference>
<dbReference type="Proteomes" id="UP000293289">
    <property type="component" value="Unassembled WGS sequence"/>
</dbReference>
<organism evidence="1 2">
    <name type="scientific">Agromyces ramosus</name>
    <dbReference type="NCBI Taxonomy" id="33879"/>
    <lineage>
        <taxon>Bacteria</taxon>
        <taxon>Bacillati</taxon>
        <taxon>Actinomycetota</taxon>
        <taxon>Actinomycetes</taxon>
        <taxon>Micrococcales</taxon>
        <taxon>Microbacteriaceae</taxon>
        <taxon>Agromyces</taxon>
    </lineage>
</organism>
<evidence type="ECO:0000313" key="2">
    <source>
        <dbReference type="Proteomes" id="UP000293289"/>
    </source>
</evidence>
<protein>
    <submittedName>
        <fullName evidence="1">Polyketide cyclase/dehydrase/lipid transport protein</fullName>
    </submittedName>
</protein>